<dbReference type="GeneID" id="30922526"/>
<accession>M0LGR4</accession>
<dbReference type="RefSeq" id="WP_007142663.1">
    <property type="nucleotide sequence ID" value="NZ_AOLZ01000048.1"/>
</dbReference>
<dbReference type="PRINTS" id="PR00111">
    <property type="entry name" value="ABHYDROLASE"/>
</dbReference>
<gene>
    <name evidence="4" type="ORF">C445_14774</name>
    <name evidence="3" type="ORF">CHINAEXTREME_15340</name>
</gene>
<keyword evidence="5" id="KW-1185">Reference proteome</keyword>
<protein>
    <submittedName>
        <fullName evidence="3 4">Alpha/beta hydrolase</fullName>
    </submittedName>
</protein>
<dbReference type="KEGG" id="hlc:CHINAEXTREME15340"/>
<dbReference type="GO" id="GO:0016787">
    <property type="term" value="F:hydrolase activity"/>
    <property type="evidence" value="ECO:0007669"/>
    <property type="project" value="UniProtKB-KW"/>
</dbReference>
<dbReference type="SUPFAM" id="SSF53474">
    <property type="entry name" value="alpha/beta-Hydrolases"/>
    <property type="match status" value="1"/>
</dbReference>
<dbReference type="PATRIC" id="fig|358396.7.peg.2998"/>
<reference evidence="4 5" key="2">
    <citation type="journal article" date="2014" name="PLoS Genet.">
        <title>Phylogenetically driven sequencing of extremely halophilic archaea reveals strategies for static and dynamic osmo-response.</title>
        <authorList>
            <person name="Becker E.A."/>
            <person name="Seitzer P.M."/>
            <person name="Tritt A."/>
            <person name="Larsen D."/>
            <person name="Krusor M."/>
            <person name="Yao A.I."/>
            <person name="Wu D."/>
            <person name="Madern D."/>
            <person name="Eisen J.A."/>
            <person name="Darling A.E."/>
            <person name="Facciotti M.T."/>
        </authorList>
    </citation>
    <scope>NUCLEOTIDE SEQUENCE [LARGE SCALE GENOMIC DNA]</scope>
    <source>
        <strain evidence="4 5">AJ5</strain>
    </source>
</reference>
<evidence type="ECO:0000313" key="6">
    <source>
        <dbReference type="Proteomes" id="UP000186547"/>
    </source>
</evidence>
<dbReference type="EMBL" id="CP019285">
    <property type="protein sequence ID" value="APW99063.1"/>
    <property type="molecule type" value="Genomic_DNA"/>
</dbReference>
<dbReference type="InterPro" id="IPR000073">
    <property type="entry name" value="AB_hydrolase_1"/>
</dbReference>
<sequence>MVTRPPEPSISALLPSSEAESVVRTVNGVRLHAVVAGDPDDPLVVLLHGFPEFWYGWRDQIEPLVEAGYRVLVPDQRGYNRSDKPLHVRAYRRSTLSQDIVELIESEGEDVAHVVGHDWGGMVAWELGLRRPDVVDRLVVANAPHPTAYLRQWLSNPEQMRRSGYAYVFQLPWLPERLCRYDEFRVLERGLRESAAPGTFSDADFERYRRAWQRDGALTGMLNWYRASGRYPAAMSRGHVDVPTLVAWGEADRALVPSLAIDSYEFCRNGRLELFPETSHWIQHEAAERFTDMLVDHLSG</sequence>
<evidence type="ECO:0000256" key="1">
    <source>
        <dbReference type="ARBA" id="ARBA00022801"/>
    </source>
</evidence>
<dbReference type="InterPro" id="IPR029058">
    <property type="entry name" value="AB_hydrolase_fold"/>
</dbReference>
<dbReference type="eggNOG" id="arCOG01648">
    <property type="taxonomic scope" value="Archaea"/>
</dbReference>
<organism evidence="4 5">
    <name type="scientific">Natronobacterium lacisalsi AJ5</name>
    <dbReference type="NCBI Taxonomy" id="358396"/>
    <lineage>
        <taxon>Archaea</taxon>
        <taxon>Methanobacteriati</taxon>
        <taxon>Methanobacteriota</taxon>
        <taxon>Stenosarchaea group</taxon>
        <taxon>Halobacteria</taxon>
        <taxon>Halobacteriales</taxon>
        <taxon>Natrialbaceae</taxon>
        <taxon>Natronobacterium</taxon>
    </lineage>
</organism>
<dbReference type="AlphaFoldDB" id="M0LGR4"/>
<evidence type="ECO:0000313" key="4">
    <source>
        <dbReference type="EMBL" id="EMA31180.1"/>
    </source>
</evidence>
<dbReference type="Pfam" id="PF00561">
    <property type="entry name" value="Abhydrolase_1"/>
    <property type="match status" value="1"/>
</dbReference>
<dbReference type="Gene3D" id="3.40.50.1820">
    <property type="entry name" value="alpha/beta hydrolase"/>
    <property type="match status" value="1"/>
</dbReference>
<evidence type="ECO:0000259" key="2">
    <source>
        <dbReference type="Pfam" id="PF00561"/>
    </source>
</evidence>
<feature type="domain" description="AB hydrolase-1" evidence="2">
    <location>
        <begin position="42"/>
        <end position="286"/>
    </location>
</feature>
<dbReference type="PANTHER" id="PTHR43329">
    <property type="entry name" value="EPOXIDE HYDROLASE"/>
    <property type="match status" value="1"/>
</dbReference>
<evidence type="ECO:0000313" key="3">
    <source>
        <dbReference type="EMBL" id="APW99063.1"/>
    </source>
</evidence>
<dbReference type="InterPro" id="IPR000639">
    <property type="entry name" value="Epox_hydrolase-like"/>
</dbReference>
<reference evidence="3" key="3">
    <citation type="submission" date="2017-01" db="EMBL/GenBank/DDBJ databases">
        <authorList>
            <person name="Mah S.A."/>
            <person name="Swanson W.J."/>
            <person name="Moy G.W."/>
            <person name="Vacquier V.D."/>
        </authorList>
    </citation>
    <scope>NUCLEOTIDE SEQUENCE</scope>
    <source>
        <strain evidence="3">AJ5</strain>
    </source>
</reference>
<dbReference type="EMBL" id="AOLZ01000048">
    <property type="protein sequence ID" value="EMA31180.1"/>
    <property type="molecule type" value="Genomic_DNA"/>
</dbReference>
<keyword evidence="1 4" id="KW-0378">Hydrolase</keyword>
<dbReference type="STRING" id="358396.CHINAEXTREME_15340"/>
<evidence type="ECO:0000313" key="5">
    <source>
        <dbReference type="Proteomes" id="UP000011555"/>
    </source>
</evidence>
<dbReference type="Proteomes" id="UP000011555">
    <property type="component" value="Unassembled WGS sequence"/>
</dbReference>
<dbReference type="PRINTS" id="PR00412">
    <property type="entry name" value="EPOXHYDRLASE"/>
</dbReference>
<proteinExistence type="predicted"/>
<name>M0LGR4_NATLA</name>
<reference evidence="3 6" key="1">
    <citation type="journal article" date="2011" name="J. Bacteriol.">
        <title>Genome sequence of Halobiforma lacisalsi AJ5, an extremely halophilic archaeon which harbors a bop gene.</title>
        <authorList>
            <person name="Jiang X."/>
            <person name="Wang S."/>
            <person name="Cheng H."/>
            <person name="Huo Y."/>
            <person name="Zhang X."/>
            <person name="Zhu X."/>
            <person name="Han X."/>
            <person name="Ni P."/>
            <person name="Wu M."/>
        </authorList>
    </citation>
    <scope>NUCLEOTIDE SEQUENCE [LARGE SCALE GENOMIC DNA]</scope>
    <source>
        <strain evidence="3 6">AJ5</strain>
    </source>
</reference>
<dbReference type="Proteomes" id="UP000186547">
    <property type="component" value="Chromosome"/>
</dbReference>